<dbReference type="EMBL" id="JAGKQH010000008">
    <property type="protein sequence ID" value="KAG6593972.1"/>
    <property type="molecule type" value="Genomic_DNA"/>
</dbReference>
<evidence type="ECO:0000313" key="1">
    <source>
        <dbReference type="EMBL" id="KAG6593972.1"/>
    </source>
</evidence>
<reference evidence="1 2" key="1">
    <citation type="journal article" date="2021" name="Hortic Res">
        <title>The domestication of Cucurbita argyrosperma as revealed by the genome of its wild relative.</title>
        <authorList>
            <person name="Barrera-Redondo J."/>
            <person name="Sanchez-de la Vega G."/>
            <person name="Aguirre-Liguori J.A."/>
            <person name="Castellanos-Morales G."/>
            <person name="Gutierrez-Guerrero Y.T."/>
            <person name="Aguirre-Dugua X."/>
            <person name="Aguirre-Planter E."/>
            <person name="Tenaillon M.I."/>
            <person name="Lira-Saade R."/>
            <person name="Eguiarte L.E."/>
        </authorList>
    </citation>
    <scope>NUCLEOTIDE SEQUENCE [LARGE SCALE GENOMIC DNA]</scope>
    <source>
        <strain evidence="1">JBR-2021</strain>
    </source>
</reference>
<name>A0AAV6N8D8_9ROSI</name>
<gene>
    <name evidence="1" type="ORF">SDJN03_13448</name>
</gene>
<organism evidence="1 2">
    <name type="scientific">Cucurbita argyrosperma subsp. sororia</name>
    <dbReference type="NCBI Taxonomy" id="37648"/>
    <lineage>
        <taxon>Eukaryota</taxon>
        <taxon>Viridiplantae</taxon>
        <taxon>Streptophyta</taxon>
        <taxon>Embryophyta</taxon>
        <taxon>Tracheophyta</taxon>
        <taxon>Spermatophyta</taxon>
        <taxon>Magnoliopsida</taxon>
        <taxon>eudicotyledons</taxon>
        <taxon>Gunneridae</taxon>
        <taxon>Pentapetalae</taxon>
        <taxon>rosids</taxon>
        <taxon>fabids</taxon>
        <taxon>Cucurbitales</taxon>
        <taxon>Cucurbitaceae</taxon>
        <taxon>Cucurbiteae</taxon>
        <taxon>Cucurbita</taxon>
    </lineage>
</organism>
<evidence type="ECO:0000313" key="2">
    <source>
        <dbReference type="Proteomes" id="UP000685013"/>
    </source>
</evidence>
<keyword evidence="2" id="KW-1185">Reference proteome</keyword>
<proteinExistence type="predicted"/>
<accession>A0AAV6N8D8</accession>
<dbReference type="Proteomes" id="UP000685013">
    <property type="component" value="Chromosome 8"/>
</dbReference>
<dbReference type="AlphaFoldDB" id="A0AAV6N8D8"/>
<protein>
    <submittedName>
        <fullName evidence="1">Uncharacterized protein</fullName>
    </submittedName>
</protein>
<feature type="non-terminal residue" evidence="1">
    <location>
        <position position="1"/>
    </location>
</feature>
<sequence length="71" mass="8292">MQGYFRHSAKFKLLPGSVRAVRSLVRRTVASLTAIRRVEISENFEGHLHFRSTYLDLQNLFISWSNLISRI</sequence>
<comment type="caution">
    <text evidence="1">The sequence shown here is derived from an EMBL/GenBank/DDBJ whole genome shotgun (WGS) entry which is preliminary data.</text>
</comment>